<organism evidence="1">
    <name type="scientific">Tanacetum cinerariifolium</name>
    <name type="common">Dalmatian daisy</name>
    <name type="synonym">Chrysanthemum cinerariifolium</name>
    <dbReference type="NCBI Taxonomy" id="118510"/>
    <lineage>
        <taxon>Eukaryota</taxon>
        <taxon>Viridiplantae</taxon>
        <taxon>Streptophyta</taxon>
        <taxon>Embryophyta</taxon>
        <taxon>Tracheophyta</taxon>
        <taxon>Spermatophyta</taxon>
        <taxon>Magnoliopsida</taxon>
        <taxon>eudicotyledons</taxon>
        <taxon>Gunneridae</taxon>
        <taxon>Pentapetalae</taxon>
        <taxon>asterids</taxon>
        <taxon>campanulids</taxon>
        <taxon>Asterales</taxon>
        <taxon>Asteraceae</taxon>
        <taxon>Asteroideae</taxon>
        <taxon>Anthemideae</taxon>
        <taxon>Anthemidinae</taxon>
        <taxon>Tanacetum</taxon>
    </lineage>
</organism>
<protein>
    <recommendedName>
        <fullName evidence="2">Reverse transcriptase domain-containing protein</fullName>
    </recommendedName>
</protein>
<reference evidence="1" key="1">
    <citation type="journal article" date="2019" name="Sci. Rep.">
        <title>Draft genome of Tanacetum cinerariifolium, the natural source of mosquito coil.</title>
        <authorList>
            <person name="Yamashiro T."/>
            <person name="Shiraishi A."/>
            <person name="Satake H."/>
            <person name="Nakayama K."/>
        </authorList>
    </citation>
    <scope>NUCLEOTIDE SEQUENCE</scope>
</reference>
<dbReference type="EMBL" id="BKCJ010002052">
    <property type="protein sequence ID" value="GEU45911.1"/>
    <property type="molecule type" value="Genomic_DNA"/>
</dbReference>
<name>A0A6L2K8Z0_TANCI</name>
<gene>
    <name evidence="1" type="ORF">Tci_017889</name>
</gene>
<dbReference type="PANTHER" id="PTHR33067">
    <property type="entry name" value="RNA-DIRECTED DNA POLYMERASE-RELATED"/>
    <property type="match status" value="1"/>
</dbReference>
<dbReference type="InterPro" id="IPR021109">
    <property type="entry name" value="Peptidase_aspartic_dom_sf"/>
</dbReference>
<sequence length="733" mass="83160">MTKLLRAPTEGYAEEIVVLPILAEHFELKHSLIDMMTSDQFFGLEKDNPHDHIRFTELHQLDTFYNALNPPDQDSLNSAASGNLLEGPKLTHVVNHQTSVVTTAMTAILKQFQATPPPASIKAVEEICVTCDGAHPYYQCLAADGNTYLKFRNNIQGYFSAAAVNYNQGNFGYRPPSVANQIRPPAITTQSGLVLDEPSAPMPLPFINPKEDERVEETLTDPDLAEYTIKVLSPLVQKVKPHSQRNYVVHQRDPHHPHIPYPSRMNQVKQQEKDEIQVHKRCLKLSFLIRTLNENCSAVILKKLPEKLGDPGKFLIPYGFSELKCKALADLANRVICTPAGIARDVFVPVGKFTFPVDFVIVDYKSDPRVPPILGRPFLQTARALIDVYREEMILHDGDERLTLNMRHDTSSYSNHTHKESINMINIYDDSYDDYLEYLFATNHLSGNPTFSSHFNLTSPEVKDDIFDPEGDIVLIEKLLNLDSTKDLPPPHNINPLSSSTTSSSLDHLLEEFVDELTLITFPPGNDDLPFDIEFDLREIEYLLNHDPTKEMDSILEDSKDECNLVDPNNDLFDTIPDMLTDEHTLDYSSPPLYDDVDDDLVELESGILIHENLYEDTIRVTPDKNVKKISISNAFLILEDFNPPLYKIPFHKEVHGSKTLLLFSSENKEKVFKPRILTSKGVHTSLLLKLSHRGDKAYKVIKTFESPMEIFPCSYGEDIRILDVLCLHFYPP</sequence>
<evidence type="ECO:0000313" key="1">
    <source>
        <dbReference type="EMBL" id="GEU45911.1"/>
    </source>
</evidence>
<proteinExistence type="predicted"/>
<evidence type="ECO:0008006" key="2">
    <source>
        <dbReference type="Google" id="ProtNLM"/>
    </source>
</evidence>
<dbReference type="Gene3D" id="2.40.70.10">
    <property type="entry name" value="Acid Proteases"/>
    <property type="match status" value="1"/>
</dbReference>
<dbReference type="AlphaFoldDB" id="A0A6L2K8Z0"/>
<comment type="caution">
    <text evidence="1">The sequence shown here is derived from an EMBL/GenBank/DDBJ whole genome shotgun (WGS) entry which is preliminary data.</text>
</comment>
<accession>A0A6L2K8Z0</accession>
<dbReference type="PANTHER" id="PTHR33067:SF9">
    <property type="entry name" value="RNA-DIRECTED DNA POLYMERASE"/>
    <property type="match status" value="1"/>
</dbReference>